<evidence type="ECO:0000256" key="1">
    <source>
        <dbReference type="ARBA" id="ARBA00007447"/>
    </source>
</evidence>
<dbReference type="PANTHER" id="PTHR47966">
    <property type="entry name" value="BETA-SITE APP-CLEAVING ENZYME, ISOFORM A-RELATED"/>
    <property type="match status" value="1"/>
</dbReference>
<evidence type="ECO:0000313" key="7">
    <source>
        <dbReference type="EMBL" id="EMD33953.1"/>
    </source>
</evidence>
<evidence type="ECO:0000256" key="4">
    <source>
        <dbReference type="RuleBase" id="RU000454"/>
    </source>
</evidence>
<comment type="similarity">
    <text evidence="1 4">Belongs to the peptidase A1 family.</text>
</comment>
<dbReference type="Proteomes" id="UP000016930">
    <property type="component" value="Unassembled WGS sequence"/>
</dbReference>
<evidence type="ECO:0000313" key="8">
    <source>
        <dbReference type="Proteomes" id="UP000016930"/>
    </source>
</evidence>
<dbReference type="STRING" id="914234.M2QAK0"/>
<dbReference type="PANTHER" id="PTHR47966:SF51">
    <property type="entry name" value="BETA-SITE APP-CLEAVING ENZYME, ISOFORM A-RELATED"/>
    <property type="match status" value="1"/>
</dbReference>
<protein>
    <recommendedName>
        <fullName evidence="6">Peptidase A1 domain-containing protein</fullName>
    </recommendedName>
</protein>
<keyword evidence="2 4" id="KW-0064">Aspartyl protease</keyword>
<dbReference type="InterPro" id="IPR001461">
    <property type="entry name" value="Aspartic_peptidase_A1"/>
</dbReference>
<feature type="signal peptide" evidence="5">
    <location>
        <begin position="1"/>
        <end position="19"/>
    </location>
</feature>
<dbReference type="InterPro" id="IPR021109">
    <property type="entry name" value="Peptidase_aspartic_dom_sf"/>
</dbReference>
<dbReference type="AlphaFoldDB" id="M2QAK0"/>
<dbReference type="PROSITE" id="PS00141">
    <property type="entry name" value="ASP_PROTEASE"/>
    <property type="match status" value="1"/>
</dbReference>
<proteinExistence type="inferred from homology"/>
<dbReference type="CDD" id="cd05471">
    <property type="entry name" value="pepsin_like"/>
    <property type="match status" value="1"/>
</dbReference>
<reference evidence="7 8" key="1">
    <citation type="journal article" date="2012" name="Proc. Natl. Acad. Sci. U.S.A.">
        <title>Comparative genomics of Ceriporiopsis subvermispora and Phanerochaete chrysosporium provide insight into selective ligninolysis.</title>
        <authorList>
            <person name="Fernandez-Fueyo E."/>
            <person name="Ruiz-Duenas F.J."/>
            <person name="Ferreira P."/>
            <person name="Floudas D."/>
            <person name="Hibbett D.S."/>
            <person name="Canessa P."/>
            <person name="Larrondo L.F."/>
            <person name="James T.Y."/>
            <person name="Seelenfreund D."/>
            <person name="Lobos S."/>
            <person name="Polanco R."/>
            <person name="Tello M."/>
            <person name="Honda Y."/>
            <person name="Watanabe T."/>
            <person name="Watanabe T."/>
            <person name="Ryu J.S."/>
            <person name="Kubicek C.P."/>
            <person name="Schmoll M."/>
            <person name="Gaskell J."/>
            <person name="Hammel K.E."/>
            <person name="St John F.J."/>
            <person name="Vanden Wymelenberg A."/>
            <person name="Sabat G."/>
            <person name="Splinter BonDurant S."/>
            <person name="Syed K."/>
            <person name="Yadav J.S."/>
            <person name="Doddapaneni H."/>
            <person name="Subramanian V."/>
            <person name="Lavin J.L."/>
            <person name="Oguiza J.A."/>
            <person name="Perez G."/>
            <person name="Pisabarro A.G."/>
            <person name="Ramirez L."/>
            <person name="Santoyo F."/>
            <person name="Master E."/>
            <person name="Coutinho P.M."/>
            <person name="Henrissat B."/>
            <person name="Lombard V."/>
            <person name="Magnuson J.K."/>
            <person name="Kuees U."/>
            <person name="Hori C."/>
            <person name="Igarashi K."/>
            <person name="Samejima M."/>
            <person name="Held B.W."/>
            <person name="Barry K.W."/>
            <person name="LaButti K.M."/>
            <person name="Lapidus A."/>
            <person name="Lindquist E.A."/>
            <person name="Lucas S.M."/>
            <person name="Riley R."/>
            <person name="Salamov A.A."/>
            <person name="Hoffmeister D."/>
            <person name="Schwenk D."/>
            <person name="Hadar Y."/>
            <person name="Yarden O."/>
            <person name="de Vries R.P."/>
            <person name="Wiebenga A."/>
            <person name="Stenlid J."/>
            <person name="Eastwood D."/>
            <person name="Grigoriev I.V."/>
            <person name="Berka R.M."/>
            <person name="Blanchette R.A."/>
            <person name="Kersten P."/>
            <person name="Martinez A.T."/>
            <person name="Vicuna R."/>
            <person name="Cullen D."/>
        </authorList>
    </citation>
    <scope>NUCLEOTIDE SEQUENCE [LARGE SCALE GENOMIC DNA]</scope>
    <source>
        <strain evidence="7 8">B</strain>
    </source>
</reference>
<evidence type="ECO:0000256" key="3">
    <source>
        <dbReference type="PIRSR" id="PIRSR601461-1"/>
    </source>
</evidence>
<dbReference type="PROSITE" id="PS51767">
    <property type="entry name" value="PEPTIDASE_A1"/>
    <property type="match status" value="1"/>
</dbReference>
<dbReference type="GO" id="GO:0004190">
    <property type="term" value="F:aspartic-type endopeptidase activity"/>
    <property type="evidence" value="ECO:0007669"/>
    <property type="project" value="UniProtKB-KW"/>
</dbReference>
<gene>
    <name evidence="7" type="ORF">CERSUDRAFT_76121</name>
</gene>
<keyword evidence="4" id="KW-0378">Hydrolase</keyword>
<dbReference type="InterPro" id="IPR001969">
    <property type="entry name" value="Aspartic_peptidase_AS"/>
</dbReference>
<feature type="active site" evidence="3">
    <location>
        <position position="280"/>
    </location>
</feature>
<dbReference type="EMBL" id="KB445804">
    <property type="protein sequence ID" value="EMD33953.1"/>
    <property type="molecule type" value="Genomic_DNA"/>
</dbReference>
<name>M2QAK0_CERS8</name>
<evidence type="ECO:0000259" key="6">
    <source>
        <dbReference type="PROSITE" id="PS51767"/>
    </source>
</evidence>
<feature type="domain" description="Peptidase A1" evidence="6">
    <location>
        <begin position="80"/>
        <end position="385"/>
    </location>
</feature>
<feature type="active site" evidence="3">
    <location>
        <position position="98"/>
    </location>
</feature>
<evidence type="ECO:0000256" key="2">
    <source>
        <dbReference type="ARBA" id="ARBA00022750"/>
    </source>
</evidence>
<feature type="chain" id="PRO_5004023409" description="Peptidase A1 domain-containing protein" evidence="5">
    <location>
        <begin position="20"/>
        <end position="395"/>
    </location>
</feature>
<evidence type="ECO:0000256" key="5">
    <source>
        <dbReference type="SAM" id="SignalP"/>
    </source>
</evidence>
<organism evidence="7 8">
    <name type="scientific">Ceriporiopsis subvermispora (strain B)</name>
    <name type="common">White-rot fungus</name>
    <name type="synonym">Gelatoporia subvermispora</name>
    <dbReference type="NCBI Taxonomy" id="914234"/>
    <lineage>
        <taxon>Eukaryota</taxon>
        <taxon>Fungi</taxon>
        <taxon>Dikarya</taxon>
        <taxon>Basidiomycota</taxon>
        <taxon>Agaricomycotina</taxon>
        <taxon>Agaricomycetes</taxon>
        <taxon>Polyporales</taxon>
        <taxon>Gelatoporiaceae</taxon>
        <taxon>Gelatoporia</taxon>
    </lineage>
</organism>
<dbReference type="Pfam" id="PF00026">
    <property type="entry name" value="Asp"/>
    <property type="match status" value="1"/>
</dbReference>
<dbReference type="PRINTS" id="PR00792">
    <property type="entry name" value="PEPSIN"/>
</dbReference>
<sequence>MLSPALPLLLFALTTATDALVTRNSPITLPVVKRLQLTGESTIVDIERSRLDALRGRGLLRRQSASGEADVAATNEGVNYVTTVGIGSPPIDYTLIIDTGSSNTFVGAEQKYIPTASSVNTGERVSVSYGSGKFTGFEYEDTVQLSGLTIQRQGVAAATLAIGFGSGVDGILGIGPTDLTIGTLSPNALGEIPTVTDNAYSQGLISEKSVGISFQPTTSESATNGELTFGGADSSKYTGELSFVPITTTAPANTYVGIDQSITYGSSGLTILTETAGIIDTGSTLLYLATDALDRYLNAVGASSEVDPAAGLYTISAANFANLESLYFNIGSLNTVIGGNEDTIYLVVADNQENTGSGLDFINGMVWLERFYVLYDSEKNQVGFATTSYTDATSN</sequence>
<keyword evidence="8" id="KW-1185">Reference proteome</keyword>
<dbReference type="OrthoDB" id="660550at2759"/>
<dbReference type="SUPFAM" id="SSF50630">
    <property type="entry name" value="Acid proteases"/>
    <property type="match status" value="1"/>
</dbReference>
<dbReference type="InterPro" id="IPR034164">
    <property type="entry name" value="Pepsin-like_dom"/>
</dbReference>
<accession>M2QAK0</accession>
<dbReference type="HOGENOM" id="CLU_038846_0_0_1"/>
<keyword evidence="4" id="KW-0645">Protease</keyword>
<dbReference type="MEROPS" id="A01.019"/>
<dbReference type="Gene3D" id="2.40.70.10">
    <property type="entry name" value="Acid Proteases"/>
    <property type="match status" value="2"/>
</dbReference>
<dbReference type="InterPro" id="IPR033121">
    <property type="entry name" value="PEPTIDASE_A1"/>
</dbReference>
<keyword evidence="5" id="KW-0732">Signal</keyword>
<dbReference type="GO" id="GO:0006508">
    <property type="term" value="P:proteolysis"/>
    <property type="evidence" value="ECO:0007669"/>
    <property type="project" value="UniProtKB-KW"/>
</dbReference>